<evidence type="ECO:0000256" key="1">
    <source>
        <dbReference type="SAM" id="Phobius"/>
    </source>
</evidence>
<dbReference type="Pfam" id="PF04892">
    <property type="entry name" value="VanZ"/>
    <property type="match status" value="1"/>
</dbReference>
<gene>
    <name evidence="3" type="ORF">HAHE_39700</name>
</gene>
<proteinExistence type="predicted"/>
<feature type="transmembrane region" description="Helical" evidence="1">
    <location>
        <begin position="84"/>
        <end position="100"/>
    </location>
</feature>
<feature type="transmembrane region" description="Helical" evidence="1">
    <location>
        <begin position="20"/>
        <end position="40"/>
    </location>
</feature>
<evidence type="ECO:0000313" key="4">
    <source>
        <dbReference type="Proteomes" id="UP001374893"/>
    </source>
</evidence>
<sequence>MKEPLFIEFHRLKTLDSGVVRTHQILLALFTLFFVGVVVLADRGAGFWGFLKHVPMGDKLGHIGLLTVFSLLLNLVLRGRRLRPPLGSVMLGSAILAAVMSLEELSQAWIPSRTMDVTDWLANLAGIAIGQWLVARPLARRSQKSGIGPH</sequence>
<organism evidence="3 4">
    <name type="scientific">Haloferula helveola</name>
    <dbReference type="NCBI Taxonomy" id="490095"/>
    <lineage>
        <taxon>Bacteria</taxon>
        <taxon>Pseudomonadati</taxon>
        <taxon>Verrucomicrobiota</taxon>
        <taxon>Verrucomicrobiia</taxon>
        <taxon>Verrucomicrobiales</taxon>
        <taxon>Verrucomicrobiaceae</taxon>
        <taxon>Haloferula</taxon>
    </lineage>
</organism>
<keyword evidence="1" id="KW-0812">Transmembrane</keyword>
<dbReference type="EMBL" id="AP024702">
    <property type="protein sequence ID" value="BCX50062.1"/>
    <property type="molecule type" value="Genomic_DNA"/>
</dbReference>
<accession>A0ABM7RIQ2</accession>
<protein>
    <submittedName>
        <fullName evidence="3">VanZ like family protein</fullName>
    </submittedName>
</protein>
<feature type="domain" description="VanZ-like" evidence="2">
    <location>
        <begin position="53"/>
        <end position="134"/>
    </location>
</feature>
<dbReference type="NCBIfam" id="NF037970">
    <property type="entry name" value="vanZ_1"/>
    <property type="match status" value="1"/>
</dbReference>
<dbReference type="InterPro" id="IPR006976">
    <property type="entry name" value="VanZ-like"/>
</dbReference>
<feature type="transmembrane region" description="Helical" evidence="1">
    <location>
        <begin position="120"/>
        <end position="139"/>
    </location>
</feature>
<keyword evidence="1" id="KW-1133">Transmembrane helix</keyword>
<name>A0ABM7RIQ2_9BACT</name>
<feature type="transmembrane region" description="Helical" evidence="1">
    <location>
        <begin position="60"/>
        <end position="77"/>
    </location>
</feature>
<keyword evidence="4" id="KW-1185">Reference proteome</keyword>
<reference evidence="3 4" key="1">
    <citation type="submission" date="2021-06" db="EMBL/GenBank/DDBJ databases">
        <title>Complete genome of Haloferula helveola possessing various polysaccharide degrading enzymes.</title>
        <authorList>
            <person name="Takami H."/>
            <person name="Huang C."/>
            <person name="Hamasaki K."/>
        </authorList>
    </citation>
    <scope>NUCLEOTIDE SEQUENCE [LARGE SCALE GENOMIC DNA]</scope>
    <source>
        <strain evidence="3 4">CN-1</strain>
    </source>
</reference>
<dbReference type="Proteomes" id="UP001374893">
    <property type="component" value="Chromosome"/>
</dbReference>
<evidence type="ECO:0000313" key="3">
    <source>
        <dbReference type="EMBL" id="BCX50062.1"/>
    </source>
</evidence>
<keyword evidence="1" id="KW-0472">Membrane</keyword>
<evidence type="ECO:0000259" key="2">
    <source>
        <dbReference type="Pfam" id="PF04892"/>
    </source>
</evidence>